<dbReference type="Proteomes" id="UP001292913">
    <property type="component" value="Unassembled WGS sequence"/>
</dbReference>
<sequence length="528" mass="58000">MSDILIKSRVIPSNPRSKNYPAGATVVRSGSGGGNTVITGGGGTNIDIIKVDDMRSLTDKNVLSSLRVLSEILSRIIKSDDEADLSEENTLSSLRIRRELDAAIDALKDSYLSKTAEDETQFLIKLLGGLIVDNGLDVTKGISTDTLTATTVTTQILNVLDKLIAKSATFSGDISSSDYAENLIGWLIGKNGHIDAKSLRLRDFLEVPELRYNRVSIVSGEEWNAPGGGILESVDMDNQILYLKLEPGEFAEIEVDDICKGIFNNSTGFQTAYFRIAEKLGDSTFKYALRFGTSVHPCKAMHFVAYGNFTNEDRQRSSYSTQSYVRYLTGVNGWEITKEMIAMQLGDLSNLKQFGIDMTGHSAYLRNIYMTGVIKQISDDGVTESRIPCFKGEWVEGTYYYYDEVTHNGASWLCISEKPTAQEPGEGVSDWLEKSAAGKDAVVVNIMSSNGNIFQNGSVSTVLTAYVIKGDTDITESVPASRFSWEKESNNADTDKIFNETHVGHGHKLMLTPDDVWGRATFNCIVSL</sequence>
<keyword evidence="2" id="KW-1185">Reference proteome</keyword>
<protein>
    <submittedName>
        <fullName evidence="1">Uncharacterized protein</fullName>
    </submittedName>
</protein>
<gene>
    <name evidence="1" type="ORF">QHG74_02140</name>
</gene>
<evidence type="ECO:0000313" key="1">
    <source>
        <dbReference type="EMBL" id="MDY7256521.1"/>
    </source>
</evidence>
<accession>A0ABU5HK85</accession>
<reference evidence="1 2" key="1">
    <citation type="submission" date="2023-04" db="EMBL/GenBank/DDBJ databases">
        <title>Bacteroides pacosi sp. nov., isolated from the fecal material of an alpaca.</title>
        <authorList>
            <person name="Miller S."/>
            <person name="Hendry M."/>
            <person name="King J."/>
            <person name="Sankaranarayanan K."/>
            <person name="Lawson P.A."/>
        </authorList>
    </citation>
    <scope>NUCLEOTIDE SEQUENCE [LARGE SCALE GENOMIC DNA]</scope>
    <source>
        <strain evidence="1 2">A2-P53</strain>
    </source>
</reference>
<proteinExistence type="predicted"/>
<evidence type="ECO:0000313" key="2">
    <source>
        <dbReference type="Proteomes" id="UP001292913"/>
    </source>
</evidence>
<dbReference type="RefSeq" id="WP_322019179.1">
    <property type="nucleotide sequence ID" value="NZ_JARZAK010000001.1"/>
</dbReference>
<name>A0ABU5HK85_9BACE</name>
<comment type="caution">
    <text evidence="1">The sequence shown here is derived from an EMBL/GenBank/DDBJ whole genome shotgun (WGS) entry which is preliminary data.</text>
</comment>
<organism evidence="1 2">
    <name type="scientific">Bacteroides vicugnae</name>
    <dbReference type="NCBI Taxonomy" id="3037989"/>
    <lineage>
        <taxon>Bacteria</taxon>
        <taxon>Pseudomonadati</taxon>
        <taxon>Bacteroidota</taxon>
        <taxon>Bacteroidia</taxon>
        <taxon>Bacteroidales</taxon>
        <taxon>Bacteroidaceae</taxon>
        <taxon>Bacteroides</taxon>
    </lineage>
</organism>
<dbReference type="EMBL" id="JARZAK010000001">
    <property type="protein sequence ID" value="MDY7256521.1"/>
    <property type="molecule type" value="Genomic_DNA"/>
</dbReference>